<proteinExistence type="predicted"/>
<sequence length="79" mass="9051">MQSKVLQQIIKQPTIARVDDLRLTNDLATIVDNFNASCVDSGIIEMSESVSVSICKHLYRLKLYYRFPALADVKEEEEF</sequence>
<dbReference type="AlphaFoldDB" id="A0A1C7N5N5"/>
<dbReference type="InParanoid" id="A0A1C7N5N5"/>
<dbReference type="EMBL" id="LUGH01000580">
    <property type="protein sequence ID" value="OBZ83946.1"/>
    <property type="molecule type" value="Genomic_DNA"/>
</dbReference>
<evidence type="ECO:0000313" key="1">
    <source>
        <dbReference type="EMBL" id="OBZ83946.1"/>
    </source>
</evidence>
<dbReference type="Proteomes" id="UP000093000">
    <property type="component" value="Unassembled WGS sequence"/>
</dbReference>
<comment type="caution">
    <text evidence="1">The sequence shown here is derived from an EMBL/GenBank/DDBJ whole genome shotgun (WGS) entry which is preliminary data.</text>
</comment>
<organism evidence="1 2">
    <name type="scientific">Choanephora cucurbitarum</name>
    <dbReference type="NCBI Taxonomy" id="101091"/>
    <lineage>
        <taxon>Eukaryota</taxon>
        <taxon>Fungi</taxon>
        <taxon>Fungi incertae sedis</taxon>
        <taxon>Mucoromycota</taxon>
        <taxon>Mucoromycotina</taxon>
        <taxon>Mucoromycetes</taxon>
        <taxon>Mucorales</taxon>
        <taxon>Mucorineae</taxon>
        <taxon>Choanephoraceae</taxon>
        <taxon>Choanephoroideae</taxon>
        <taxon>Choanephora</taxon>
    </lineage>
</organism>
<gene>
    <name evidence="1" type="ORF">A0J61_08005</name>
</gene>
<protein>
    <submittedName>
        <fullName evidence="1">Uncharacterized protein</fullName>
    </submittedName>
</protein>
<accession>A0A1C7N5N5</accession>
<reference evidence="1 2" key="1">
    <citation type="submission" date="2016-03" db="EMBL/GenBank/DDBJ databases">
        <title>Choanephora cucurbitarum.</title>
        <authorList>
            <person name="Min B."/>
            <person name="Park H."/>
            <person name="Park J.-H."/>
            <person name="Shin H.-D."/>
            <person name="Choi I.-G."/>
        </authorList>
    </citation>
    <scope>NUCLEOTIDE SEQUENCE [LARGE SCALE GENOMIC DNA]</scope>
    <source>
        <strain evidence="1 2">KUS-F28377</strain>
    </source>
</reference>
<name>A0A1C7N5N5_9FUNG</name>
<keyword evidence="2" id="KW-1185">Reference proteome</keyword>
<evidence type="ECO:0000313" key="2">
    <source>
        <dbReference type="Proteomes" id="UP000093000"/>
    </source>
</evidence>